<dbReference type="RefSeq" id="WP_422865362.1">
    <property type="nucleotide sequence ID" value="NZ_JAMSKV010000017.1"/>
</dbReference>
<gene>
    <name evidence="2" type="ORF">NFI95_15620</name>
</gene>
<reference evidence="2 3" key="1">
    <citation type="submission" date="2022-06" db="EMBL/GenBank/DDBJ databases">
        <title>Endosaccharibacter gen. nov., sp. nov., endophytic bacteria isolated from sugarcane.</title>
        <authorList>
            <person name="Pitiwittayakul N."/>
            <person name="Yukphan P."/>
            <person name="Charoenyingcharoen P."/>
            <person name="Tanasupawat S."/>
        </authorList>
    </citation>
    <scope>NUCLEOTIDE SEQUENCE [LARGE SCALE GENOMIC DNA]</scope>
    <source>
        <strain evidence="2 3">KSS8</strain>
    </source>
</reference>
<dbReference type="Proteomes" id="UP001524587">
    <property type="component" value="Unassembled WGS sequence"/>
</dbReference>
<dbReference type="EMBL" id="JAMSKV010000017">
    <property type="protein sequence ID" value="MCQ8279873.1"/>
    <property type="molecule type" value="Genomic_DNA"/>
</dbReference>
<evidence type="ECO:0000256" key="1">
    <source>
        <dbReference type="SAM" id="Coils"/>
    </source>
</evidence>
<sequence>MPTVEELQAELATVTHDRDDLKGQLKTANDEAKGHRLNANKYKGQLEALQSELDTVTNDRDGLATRAAGDLERLRIDLTAQLNAKDAELQSRIHADRDARTNAALETAAAKLGMHDMDGLKLLDRAGLKVGEDGSVENLDEQIAAFKAAKPYLFGAAPRVGVATGTTQAPVAPPRPAVPSNLDARSAPIADVNAEARALGITTPFR</sequence>
<accession>A0ABT1WDI6</accession>
<protein>
    <submittedName>
        <fullName evidence="2">Phage scaffolding protein</fullName>
    </submittedName>
</protein>
<proteinExistence type="predicted"/>
<evidence type="ECO:0000313" key="3">
    <source>
        <dbReference type="Proteomes" id="UP001524587"/>
    </source>
</evidence>
<organism evidence="2 3">
    <name type="scientific">Endosaccharibacter trunci</name>
    <dbReference type="NCBI Taxonomy" id="2812733"/>
    <lineage>
        <taxon>Bacteria</taxon>
        <taxon>Pseudomonadati</taxon>
        <taxon>Pseudomonadota</taxon>
        <taxon>Alphaproteobacteria</taxon>
        <taxon>Acetobacterales</taxon>
        <taxon>Acetobacteraceae</taxon>
        <taxon>Endosaccharibacter</taxon>
    </lineage>
</organism>
<evidence type="ECO:0000313" key="2">
    <source>
        <dbReference type="EMBL" id="MCQ8279873.1"/>
    </source>
</evidence>
<comment type="caution">
    <text evidence="2">The sequence shown here is derived from an EMBL/GenBank/DDBJ whole genome shotgun (WGS) entry which is preliminary data.</text>
</comment>
<name>A0ABT1WDI6_9PROT</name>
<dbReference type="Pfam" id="PF06810">
    <property type="entry name" value="Phage_scaffold"/>
    <property type="match status" value="1"/>
</dbReference>
<dbReference type="InterPro" id="IPR009636">
    <property type="entry name" value="SCAF"/>
</dbReference>
<keyword evidence="3" id="KW-1185">Reference proteome</keyword>
<keyword evidence="1" id="KW-0175">Coiled coil</keyword>
<feature type="coiled-coil region" evidence="1">
    <location>
        <begin position="4"/>
        <end position="66"/>
    </location>
</feature>
<dbReference type="Gene3D" id="6.10.250.3110">
    <property type="match status" value="1"/>
</dbReference>